<keyword evidence="3" id="KW-0677">Repeat</keyword>
<feature type="domain" description="C2H2-type" evidence="8">
    <location>
        <begin position="27"/>
        <end position="49"/>
    </location>
</feature>
<dbReference type="PROSITE" id="PS00028">
    <property type="entry name" value="ZINC_FINGER_C2H2_1"/>
    <property type="match status" value="2"/>
</dbReference>
<dbReference type="SMART" id="SM00451">
    <property type="entry name" value="ZnF_U1"/>
    <property type="match status" value="3"/>
</dbReference>
<feature type="domain" description="C2H2-type" evidence="8">
    <location>
        <begin position="232"/>
        <end position="254"/>
    </location>
</feature>
<dbReference type="GO" id="GO:0003676">
    <property type="term" value="F:nucleic acid binding"/>
    <property type="evidence" value="ECO:0007669"/>
    <property type="project" value="InterPro"/>
</dbReference>
<evidence type="ECO:0000256" key="6">
    <source>
        <dbReference type="ARBA" id="ARBA00023242"/>
    </source>
</evidence>
<dbReference type="Ensembl" id="ENSPMAT00000001101.1">
    <property type="protein sequence ID" value="ENSPMAP00000001097.1"/>
    <property type="gene ID" value="ENSPMAG00000000983.1"/>
</dbReference>
<evidence type="ECO:0000259" key="8">
    <source>
        <dbReference type="PROSITE" id="PS00028"/>
    </source>
</evidence>
<keyword evidence="6" id="KW-0539">Nucleus</keyword>
<feature type="region of interest" description="Disordered" evidence="7">
    <location>
        <begin position="126"/>
        <end position="160"/>
    </location>
</feature>
<evidence type="ECO:0000256" key="7">
    <source>
        <dbReference type="SAM" id="MobiDB-lite"/>
    </source>
</evidence>
<reference evidence="9" key="2">
    <citation type="submission" date="2025-09" db="UniProtKB">
        <authorList>
            <consortium name="Ensembl"/>
        </authorList>
    </citation>
    <scope>IDENTIFICATION</scope>
</reference>
<dbReference type="AlphaFoldDB" id="S4R7B7"/>
<dbReference type="InterPro" id="IPR013087">
    <property type="entry name" value="Znf_C2H2_type"/>
</dbReference>
<keyword evidence="4" id="KW-0863">Zinc-finger</keyword>
<feature type="region of interest" description="Disordered" evidence="7">
    <location>
        <begin position="43"/>
        <end position="82"/>
    </location>
</feature>
<reference evidence="9" key="1">
    <citation type="submission" date="2025-08" db="UniProtKB">
        <authorList>
            <consortium name="Ensembl"/>
        </authorList>
    </citation>
    <scope>IDENTIFICATION</scope>
</reference>
<keyword evidence="2" id="KW-0479">Metal-binding</keyword>
<dbReference type="PANTHER" id="PTHR23067">
    <property type="entry name" value="DOUBLE-STRANDED RNA-BINDING ZINC FINGER PROTEIN"/>
    <property type="match status" value="1"/>
</dbReference>
<accession>S4R7B7</accession>
<dbReference type="GeneTree" id="ENSGT00940000157202"/>
<dbReference type="GO" id="GO:0008270">
    <property type="term" value="F:zinc ion binding"/>
    <property type="evidence" value="ECO:0007669"/>
    <property type="project" value="UniProtKB-KW"/>
</dbReference>
<dbReference type="InterPro" id="IPR051845">
    <property type="entry name" value="Znf385"/>
</dbReference>
<evidence type="ECO:0000256" key="2">
    <source>
        <dbReference type="ARBA" id="ARBA00022723"/>
    </source>
</evidence>
<name>S4R7B7_PETMA</name>
<protein>
    <submittedName>
        <fullName evidence="9">Zinc finger protein 385C</fullName>
    </submittedName>
</protein>
<dbReference type="Gene3D" id="3.30.160.60">
    <property type="entry name" value="Classic Zinc Finger"/>
    <property type="match status" value="3"/>
</dbReference>
<evidence type="ECO:0000256" key="1">
    <source>
        <dbReference type="ARBA" id="ARBA00004123"/>
    </source>
</evidence>
<sequence length="369" mass="38989">MDPVQKAVLNHTFGVPAPPRRRQLITCNICQLRFNSQNQAEAHYKGSKHLKKMKTAEAEKVKQGSPPAVPSAQGPPALSHSASPAGPLLGWLSLILPPTPTPRCADLSSQSSSLSQLTAAVAVTESNDTSPASDAAFLPQPPGPTVPAITADGPPSSEEGGKGQLFCSICKLAVNSQSQLVAHNNGARHKAMMEGKEVKASGRPFPRHSSRHKAARARTKLGPAPPPKAFHCQLCDIKVNSETQLQQHMASRKHKDKEAGRPPKPKFSPYNKLQRRQGTHLVVILKAKMALHKDLSKPLMAAMAAAGFLPSPLTATAVGMASPMALRSAAGTAASLLAGPGLSQAILRPAPGPIRTSHPCTRHIVFAPY</sequence>
<proteinExistence type="predicted"/>
<dbReference type="InterPro" id="IPR036236">
    <property type="entry name" value="Znf_C2H2_sf"/>
</dbReference>
<comment type="subcellular location">
    <subcellularLocation>
        <location evidence="1">Nucleus</location>
    </subcellularLocation>
</comment>
<keyword evidence="5" id="KW-0862">Zinc</keyword>
<evidence type="ECO:0000256" key="5">
    <source>
        <dbReference type="ARBA" id="ARBA00022833"/>
    </source>
</evidence>
<feature type="region of interest" description="Disordered" evidence="7">
    <location>
        <begin position="244"/>
        <end position="273"/>
    </location>
</feature>
<dbReference type="InterPro" id="IPR003604">
    <property type="entry name" value="Matrin/U1-like-C_Znf_C2H2"/>
</dbReference>
<dbReference type="SUPFAM" id="SSF57667">
    <property type="entry name" value="beta-beta-alpha zinc fingers"/>
    <property type="match status" value="3"/>
</dbReference>
<dbReference type="STRING" id="7757.ENSPMAP00000001097"/>
<evidence type="ECO:0000256" key="4">
    <source>
        <dbReference type="ARBA" id="ARBA00022771"/>
    </source>
</evidence>
<dbReference type="Pfam" id="PF12874">
    <property type="entry name" value="zf-met"/>
    <property type="match status" value="3"/>
</dbReference>
<evidence type="ECO:0000313" key="9">
    <source>
        <dbReference type="Ensembl" id="ENSPMAP00000001097.1"/>
    </source>
</evidence>
<dbReference type="PANTHER" id="PTHR23067:SF14">
    <property type="entry name" value="C2H2-TYPE DOMAIN-CONTAINING PROTEIN"/>
    <property type="match status" value="1"/>
</dbReference>
<evidence type="ECO:0000256" key="3">
    <source>
        <dbReference type="ARBA" id="ARBA00022737"/>
    </source>
</evidence>
<dbReference type="HOGENOM" id="CLU_027876_1_0_1"/>
<organism evidence="9">
    <name type="scientific">Petromyzon marinus</name>
    <name type="common">Sea lamprey</name>
    <dbReference type="NCBI Taxonomy" id="7757"/>
    <lineage>
        <taxon>Eukaryota</taxon>
        <taxon>Metazoa</taxon>
        <taxon>Chordata</taxon>
        <taxon>Craniata</taxon>
        <taxon>Vertebrata</taxon>
        <taxon>Cyclostomata</taxon>
        <taxon>Hyperoartia</taxon>
        <taxon>Petromyzontiformes</taxon>
        <taxon>Petromyzontidae</taxon>
        <taxon>Petromyzon</taxon>
    </lineage>
</organism>
<dbReference type="OMA" id="IRTSHPC"/>
<dbReference type="SMART" id="SM00355">
    <property type="entry name" value="ZnF_C2H2"/>
    <property type="match status" value="3"/>
</dbReference>
<dbReference type="GO" id="GO:0005634">
    <property type="term" value="C:nucleus"/>
    <property type="evidence" value="ECO:0007669"/>
    <property type="project" value="UniProtKB-SubCell"/>
</dbReference>